<sequence>MLNKFLIGVDSSVISTLNKHKIEFEPYLAYGIATNPNACTDLDDLIKKFNIDYTNITKNSKYLIEKLYICSRFEVKYYFIKALALIIMAKREPIIKQDFERLLRKNWRSEYLYVTGTKNINLIDYLNSIAAKGDFTYNAFNSLIKMYILLYFTIRYTENYSIEEIKFLSMILESTDDNVVYKKNVNEIFNKDRKNAKIMLKLLEDLTGVYFNSTDLGIACPAYLPDIKGNNLINNILSFGIDLEIQHNTKPFPKKIEYGLTKVKQLNILITSILAKSNIDLKTLNISLKKEEQLDIMLMLYRYLKMNGIKLDKFHYLDEMDQAHVYLDLLNVNLILNVVMLLSKLHKEEENFFKTNFIDNLGDKFEQLKQDNNNLHNKILRLEYEKEKLLDELESFKNENKRLSQELDKHTEDSKELLALRSYLFNSTSNIQNENYSDEDFSDIIYDLKTVKVTIVGGTNTWINRMKNLLPEWNYISIDQVNFDTSLLDTDWVVINSVQNMHKLYYKAKENTNANLAIISKVNVELACKEIHKIIFGPK</sequence>
<gene>
    <name evidence="2" type="ORF">I9080_002115</name>
</gene>
<evidence type="ECO:0000256" key="1">
    <source>
        <dbReference type="SAM" id="Coils"/>
    </source>
</evidence>
<comment type="caution">
    <text evidence="2">The sequence shown here is derived from an EMBL/GenBank/DDBJ whole genome shotgun (WGS) entry which is preliminary data.</text>
</comment>
<reference evidence="2" key="1">
    <citation type="journal article" date="2018" name="Genome Biol.">
        <title>SKESA: strategic k-mer extension for scrupulous assemblies.</title>
        <authorList>
            <person name="Souvorov A."/>
            <person name="Agarwala R."/>
            <person name="Lipman D.J."/>
        </authorList>
    </citation>
    <scope>NUCLEOTIDE SEQUENCE</scope>
    <source>
        <strain evidence="2">C8</strain>
    </source>
</reference>
<feature type="coiled-coil region" evidence="1">
    <location>
        <begin position="358"/>
        <end position="420"/>
    </location>
</feature>
<dbReference type="RefSeq" id="WP_004456581.1">
    <property type="nucleotide sequence ID" value="NZ_JAJCSJ010000066.1"/>
</dbReference>
<organism evidence="2 3">
    <name type="scientific">Clostridium perfringens</name>
    <dbReference type="NCBI Taxonomy" id="1502"/>
    <lineage>
        <taxon>Bacteria</taxon>
        <taxon>Bacillati</taxon>
        <taxon>Bacillota</taxon>
        <taxon>Clostridia</taxon>
        <taxon>Eubacteriales</taxon>
        <taxon>Clostridiaceae</taxon>
        <taxon>Clostridium</taxon>
    </lineage>
</organism>
<evidence type="ECO:0000313" key="3">
    <source>
        <dbReference type="Proteomes" id="UP000859547"/>
    </source>
</evidence>
<protein>
    <recommendedName>
        <fullName evidence="4">DUF2325 domain-containing protein</fullName>
    </recommendedName>
</protein>
<dbReference type="EMBL" id="DACTCB010000011">
    <property type="protein sequence ID" value="HAT4308305.1"/>
    <property type="molecule type" value="Genomic_DNA"/>
</dbReference>
<name>A0A8H9QY14_CLOPF</name>
<evidence type="ECO:0000313" key="2">
    <source>
        <dbReference type="EMBL" id="HAT4308305.1"/>
    </source>
</evidence>
<evidence type="ECO:0008006" key="4">
    <source>
        <dbReference type="Google" id="ProtNLM"/>
    </source>
</evidence>
<dbReference type="Proteomes" id="UP000859547">
    <property type="component" value="Unassembled WGS sequence"/>
</dbReference>
<accession>A0A8H9QY14</accession>
<proteinExistence type="predicted"/>
<reference evidence="2" key="2">
    <citation type="submission" date="2020-07" db="EMBL/GenBank/DDBJ databases">
        <authorList>
            <consortium name="NCBI Pathogen Detection Project"/>
        </authorList>
    </citation>
    <scope>NUCLEOTIDE SEQUENCE</scope>
    <source>
        <strain evidence="2">C8</strain>
    </source>
</reference>
<dbReference type="AlphaFoldDB" id="A0A8H9QY14"/>
<keyword evidence="1" id="KW-0175">Coiled coil</keyword>